<dbReference type="Proteomes" id="UP000272400">
    <property type="component" value="Unassembled WGS sequence"/>
</dbReference>
<name>A0A3N1D843_9ACTN</name>
<feature type="compositionally biased region" description="Basic and acidic residues" evidence="1">
    <location>
        <begin position="401"/>
        <end position="411"/>
    </location>
</feature>
<dbReference type="GO" id="GO:0005975">
    <property type="term" value="P:carbohydrate metabolic process"/>
    <property type="evidence" value="ECO:0007669"/>
    <property type="project" value="InterPro"/>
</dbReference>
<dbReference type="PANTHER" id="PTHR45985">
    <property type="match status" value="1"/>
</dbReference>
<dbReference type="InterPro" id="IPR052740">
    <property type="entry name" value="CE4"/>
</dbReference>
<evidence type="ECO:0000313" key="3">
    <source>
        <dbReference type="Proteomes" id="UP000272400"/>
    </source>
</evidence>
<reference evidence="2 3" key="1">
    <citation type="submission" date="2018-11" db="EMBL/GenBank/DDBJ databases">
        <title>Sequencing the genomes of 1000 actinobacteria strains.</title>
        <authorList>
            <person name="Klenk H.-P."/>
        </authorList>
    </citation>
    <scope>NUCLEOTIDE SEQUENCE [LARGE SCALE GENOMIC DNA]</scope>
    <source>
        <strain evidence="2 3">DSM 44254</strain>
    </source>
</reference>
<dbReference type="EMBL" id="RJKE01000001">
    <property type="protein sequence ID" value="ROO89700.1"/>
    <property type="molecule type" value="Genomic_DNA"/>
</dbReference>
<gene>
    <name evidence="2" type="ORF">EDD29_7405</name>
</gene>
<sequence>MRRWTKWTAWGLGGALLAGCGISDPADTPGRPARGATPVATGDGSSVDGGPQPQGWTPERLKAGEAPPQFVVLSWDGAGATDGTFARVRQAARLNGATMTFFLSGLYLLPERRRHLYRPPHRAAGASDLGVLTDRQIRDTVLNLGLAWREGDEIGTQFNGHYCGRSGVRTWTAADWKREIRQAVGFVGSWKTHTGFTDLPPLPFDYGTELVGGRTPCLGGGRTLRKAARQLGWKYDASGTGRQVWPRRNRGLWRLPVQTLPFPGRAAEVRGTDHDILRAQIPHGFYGSAHRRPHWRKEARAVLQAGFERAYRGNRAPLVLGNHFAHWNGGIHLEAVHELLTRNARRPDVRFVSFKQLVAWLELQDPAVLAALRALPVGKAPAKGWADYLSPAARPGPAHPDLPRTEPRKTG</sequence>
<dbReference type="RefSeq" id="WP_211360120.1">
    <property type="nucleotide sequence ID" value="NZ_RJKE01000001.1"/>
</dbReference>
<dbReference type="Gene3D" id="3.20.20.370">
    <property type="entry name" value="Glycoside hydrolase/deacetylase"/>
    <property type="match status" value="1"/>
</dbReference>
<dbReference type="AlphaFoldDB" id="A0A3N1D843"/>
<protein>
    <recommendedName>
        <fullName evidence="4">Polysaccharide deacetylase</fullName>
    </recommendedName>
</protein>
<dbReference type="InterPro" id="IPR011330">
    <property type="entry name" value="Glyco_hydro/deAcase_b/a-brl"/>
</dbReference>
<feature type="region of interest" description="Disordered" evidence="1">
    <location>
        <begin position="390"/>
        <end position="411"/>
    </location>
</feature>
<feature type="region of interest" description="Disordered" evidence="1">
    <location>
        <begin position="26"/>
        <end position="61"/>
    </location>
</feature>
<proteinExistence type="predicted"/>
<organism evidence="2 3">
    <name type="scientific">Actinocorallia herbida</name>
    <dbReference type="NCBI Taxonomy" id="58109"/>
    <lineage>
        <taxon>Bacteria</taxon>
        <taxon>Bacillati</taxon>
        <taxon>Actinomycetota</taxon>
        <taxon>Actinomycetes</taxon>
        <taxon>Streptosporangiales</taxon>
        <taxon>Thermomonosporaceae</taxon>
        <taxon>Actinocorallia</taxon>
    </lineage>
</organism>
<evidence type="ECO:0000256" key="1">
    <source>
        <dbReference type="SAM" id="MobiDB-lite"/>
    </source>
</evidence>
<dbReference type="SUPFAM" id="SSF88713">
    <property type="entry name" value="Glycoside hydrolase/deacetylase"/>
    <property type="match status" value="1"/>
</dbReference>
<evidence type="ECO:0008006" key="4">
    <source>
        <dbReference type="Google" id="ProtNLM"/>
    </source>
</evidence>
<keyword evidence="3" id="KW-1185">Reference proteome</keyword>
<evidence type="ECO:0000313" key="2">
    <source>
        <dbReference type="EMBL" id="ROO89700.1"/>
    </source>
</evidence>
<accession>A0A3N1D843</accession>
<dbReference type="PANTHER" id="PTHR45985:SF3">
    <property type="entry name" value="CHITIN DEACETYLASE-LIKE 4"/>
    <property type="match status" value="1"/>
</dbReference>
<dbReference type="PROSITE" id="PS51257">
    <property type="entry name" value="PROKAR_LIPOPROTEIN"/>
    <property type="match status" value="1"/>
</dbReference>
<comment type="caution">
    <text evidence="2">The sequence shown here is derived from an EMBL/GenBank/DDBJ whole genome shotgun (WGS) entry which is preliminary data.</text>
</comment>